<feature type="non-terminal residue" evidence="1">
    <location>
        <position position="36"/>
    </location>
</feature>
<organism evidence="1 2">
    <name type="scientific">Rotaria sordida</name>
    <dbReference type="NCBI Taxonomy" id="392033"/>
    <lineage>
        <taxon>Eukaryota</taxon>
        <taxon>Metazoa</taxon>
        <taxon>Spiralia</taxon>
        <taxon>Gnathifera</taxon>
        <taxon>Rotifera</taxon>
        <taxon>Eurotatoria</taxon>
        <taxon>Bdelloidea</taxon>
        <taxon>Philodinida</taxon>
        <taxon>Philodinidae</taxon>
        <taxon>Rotaria</taxon>
    </lineage>
</organism>
<dbReference type="AlphaFoldDB" id="A0A820G968"/>
<accession>A0A820G968</accession>
<reference evidence="1" key="1">
    <citation type="submission" date="2021-02" db="EMBL/GenBank/DDBJ databases">
        <authorList>
            <person name="Nowell W R."/>
        </authorList>
    </citation>
    <scope>NUCLEOTIDE SEQUENCE</scope>
</reference>
<gene>
    <name evidence="1" type="ORF">JBS370_LOCUS39545</name>
</gene>
<dbReference type="Proteomes" id="UP000663836">
    <property type="component" value="Unassembled WGS sequence"/>
</dbReference>
<dbReference type="EMBL" id="CAJOBD010028174">
    <property type="protein sequence ID" value="CAF4274292.1"/>
    <property type="molecule type" value="Genomic_DNA"/>
</dbReference>
<protein>
    <submittedName>
        <fullName evidence="1">Uncharacterized protein</fullName>
    </submittedName>
</protein>
<evidence type="ECO:0000313" key="1">
    <source>
        <dbReference type="EMBL" id="CAF4274292.1"/>
    </source>
</evidence>
<name>A0A820G968_9BILA</name>
<proteinExistence type="predicted"/>
<comment type="caution">
    <text evidence="1">The sequence shown here is derived from an EMBL/GenBank/DDBJ whole genome shotgun (WGS) entry which is preliminary data.</text>
</comment>
<evidence type="ECO:0000313" key="2">
    <source>
        <dbReference type="Proteomes" id="UP000663836"/>
    </source>
</evidence>
<sequence length="36" mass="4218">MVWAMENPKSPLDRARRVVLGPRLEHLEHVPGRIWA</sequence>